<accession>A0AAP2WGV6</accession>
<evidence type="ECO:0000313" key="2">
    <source>
        <dbReference type="Proteomes" id="UP000814126"/>
    </source>
</evidence>
<reference evidence="1" key="1">
    <citation type="submission" date="2019-11" db="EMBL/GenBank/DDBJ databases">
        <title>Epiphytic Pseudomonas syringae from cherry orchards.</title>
        <authorList>
            <person name="Hulin M.T."/>
        </authorList>
    </citation>
    <scope>NUCLEOTIDE SEQUENCE</scope>
    <source>
        <strain evidence="1">PA-2-1F</strain>
    </source>
</reference>
<comment type="caution">
    <text evidence="1">The sequence shown here is derived from an EMBL/GenBank/DDBJ whole genome shotgun (WGS) entry which is preliminary data.</text>
</comment>
<dbReference type="EMBL" id="WJZX01000071">
    <property type="protein sequence ID" value="MCF5656750.1"/>
    <property type="molecule type" value="Genomic_DNA"/>
</dbReference>
<name>A0AAP2WGV6_9PSED</name>
<sequence length="1553" mass="169545">MYYWSATYFGFFTNQAYVNYPSTVLMLISNTGFSNTYPADEHRFPDVQRQGGVVASPSRVARSTTSGAPPAAQLATSLDASDRQLAANYIQALSSARWTNQSGYLDTELADIPARSTFGKWWQQYRDAMNNPNFVQWAKTRGLDVSSILLEPHAGFLSAFFNGKREFLRPETDAGWKEVSGPILSVARVLAPSRSGTRVVLGPPTAPAHLEAIGNFYGEPNTENPTREQARARAVQMSATGVFAAIPASDPERSQTLRGPQALGAQQQVLADIDDHYSVVMGEPDKSSRAKADKALAAQYVAALRNASWSGHLTESTRLDDIPMRSTLGHWWQLYCDAFNNPQFQHWVKESGLDLSTMVISPITKEVSGAFNDEFEVRSLDSDAGWASVAAPILNAAGVVFDRHDNLIKPPSGYPDNSPPLRVVGNFLGQDAQNFTKEQAASAADRIAGTPSLTLGPRQRGERYSLEALGTQQLALANARDRYNLIQGLTRVVTSLPPQAASNLNGLLDSTTFDVHPHSSFGQSHSVQPGHTVSLRQFLQGSGLSVPGNREQVANLLTVLASPLPKPSARDNYWRLLSPFTFSREPRALIQTWSTQALDSALYKRVFEETDRTREHYPTAQRLKQLVSSPQANALGESLRVTLQGKADAAGGAEWAAAAIVLSLDPLAGTQRNRVAGYDLAGQGNWGKTPAAIVDDLTRHLVVEGSVSQSMAPVATRLLLAGTAPELLVADVPADLVYGSHTWASFSIAVARIEKIFPGASQSMTFKQIMTFGSTQPISPSEHVMQAEAQRNAMVDWGVVNGMIAKRSDDTYSNAEIELARSRFNQQLSQLIAASNAQQAAVPSRRDMALAQLKATFGDTIDYEKRSIRHAPSLTRPELLGIQMSLIFQLEDVWAEHFSILELYMAGVLDNPDAKWVPDDEKIPFDRIKNAASTLPVIGQRFDESMDRYSEKLKSSVAVNIQNMIARLPLKDRRNFEFGTPTLYSAREGFFVNSREDYADQAASHKGHYGLIIRTRRTSPPTDYELFPGKGILQKKTGLPDPLPLGPSNANEAPMVFSGGVTQGEEAGQPFALDFKAYQEGTSPRTRSVYTNIILDEVRVSAKEDAQSLSSDEPADTDSVPRSFFTRNTKKLAQSAADFFLFNLETLKNEAKGVTHYERVEKSEKDIKDTLFRMIPFVAAAQAAKEGNYVEAFADAGLDVFGFLVPEYKLAEEGEGLLVKAGSKLVGSLSEAGAETKIASKVALVDNIGELSAGGYDINRQHRLSPLQLNELAQRPDIAMGSVGAGGEPISVVAQFDDASQKWYAYDAQTAQAYGPPLSDFTPETSAPLTAEPALTPGAATLLDRGLAQDNVIQMGGAMKDLKFIGSEVHTFTDVYKGRKRLNIVAHGTRRDWVDKLLRNGSEVVIDGKAYNANQMVDLLKNKGVDPADFDNVRLLICHSAEGKGHSFASQFQKAINRPVKAFEGTVAIHNGSTSITSSRNQLLSHYANQYPGLTDVAAQQLADSQLKRDFVNKVTQHVEKRHGDLILINTAGVGQPPKHALQKINYVPRHFS</sequence>
<proteinExistence type="predicted"/>
<gene>
    <name evidence="1" type="ORF">GIV46_17190</name>
</gene>
<dbReference type="Proteomes" id="UP000814126">
    <property type="component" value="Unassembled WGS sequence"/>
</dbReference>
<organism evidence="1 2">
    <name type="scientific">Pseudomonas poae</name>
    <dbReference type="NCBI Taxonomy" id="200451"/>
    <lineage>
        <taxon>Bacteria</taxon>
        <taxon>Pseudomonadati</taxon>
        <taxon>Pseudomonadota</taxon>
        <taxon>Gammaproteobacteria</taxon>
        <taxon>Pseudomonadales</taxon>
        <taxon>Pseudomonadaceae</taxon>
        <taxon>Pseudomonas</taxon>
    </lineage>
</organism>
<dbReference type="RefSeq" id="WP_236326229.1">
    <property type="nucleotide sequence ID" value="NZ_WJZX01000071.1"/>
</dbReference>
<protein>
    <submittedName>
        <fullName evidence="1">Uncharacterized protein</fullName>
    </submittedName>
</protein>
<evidence type="ECO:0000313" key="1">
    <source>
        <dbReference type="EMBL" id="MCF5656750.1"/>
    </source>
</evidence>